<dbReference type="CDD" id="cd03223">
    <property type="entry name" value="ABCD_peroxisomal_ALDP"/>
    <property type="match status" value="1"/>
</dbReference>
<evidence type="ECO:0000259" key="9">
    <source>
        <dbReference type="PROSITE" id="PS50893"/>
    </source>
</evidence>
<protein>
    <submittedName>
        <fullName evidence="11">ABC transporter domain protein</fullName>
    </submittedName>
</protein>
<evidence type="ECO:0000256" key="2">
    <source>
        <dbReference type="ARBA" id="ARBA00022448"/>
    </source>
</evidence>
<accession>B7KEC6</accession>
<comment type="subcellular location">
    <subcellularLocation>
        <location evidence="1">Cell membrane</location>
        <topology evidence="1">Multi-pass membrane protein</topology>
    </subcellularLocation>
</comment>
<dbReference type="InterPro" id="IPR003439">
    <property type="entry name" value="ABC_transporter-like_ATP-bd"/>
</dbReference>
<dbReference type="Pfam" id="PF00005">
    <property type="entry name" value="ABC_tran"/>
    <property type="match status" value="1"/>
</dbReference>
<keyword evidence="3 8" id="KW-0812">Transmembrane</keyword>
<dbReference type="STRING" id="65393.PCC7424_4887"/>
<dbReference type="PROSITE" id="PS50893">
    <property type="entry name" value="ABC_TRANSPORTER_2"/>
    <property type="match status" value="1"/>
</dbReference>
<dbReference type="InterPro" id="IPR036640">
    <property type="entry name" value="ABC1_TM_sf"/>
</dbReference>
<evidence type="ECO:0000256" key="3">
    <source>
        <dbReference type="ARBA" id="ARBA00022692"/>
    </source>
</evidence>
<feature type="transmembrane region" description="Helical" evidence="8">
    <location>
        <begin position="48"/>
        <end position="69"/>
    </location>
</feature>
<dbReference type="InterPro" id="IPR050835">
    <property type="entry name" value="ABC_transporter_sub-D"/>
</dbReference>
<evidence type="ECO:0000256" key="6">
    <source>
        <dbReference type="ARBA" id="ARBA00022989"/>
    </source>
</evidence>
<dbReference type="InterPro" id="IPR017871">
    <property type="entry name" value="ABC_transporter-like_CS"/>
</dbReference>
<dbReference type="GO" id="GO:0140359">
    <property type="term" value="F:ABC-type transporter activity"/>
    <property type="evidence" value="ECO:0007669"/>
    <property type="project" value="InterPro"/>
</dbReference>
<keyword evidence="2" id="KW-0813">Transport</keyword>
<dbReference type="eggNOG" id="COG4178">
    <property type="taxonomic scope" value="Bacteria"/>
</dbReference>
<dbReference type="GO" id="GO:0005886">
    <property type="term" value="C:plasma membrane"/>
    <property type="evidence" value="ECO:0007669"/>
    <property type="project" value="UniProtKB-SubCell"/>
</dbReference>
<keyword evidence="5" id="KW-0067">ATP-binding</keyword>
<dbReference type="SUPFAM" id="SSF52540">
    <property type="entry name" value="P-loop containing nucleoside triphosphate hydrolases"/>
    <property type="match status" value="1"/>
</dbReference>
<feature type="domain" description="ABC transmembrane type-1" evidence="10">
    <location>
        <begin position="53"/>
        <end position="336"/>
    </location>
</feature>
<dbReference type="PROSITE" id="PS00211">
    <property type="entry name" value="ABC_TRANSPORTER_1"/>
    <property type="match status" value="1"/>
</dbReference>
<dbReference type="GO" id="GO:0016887">
    <property type="term" value="F:ATP hydrolysis activity"/>
    <property type="evidence" value="ECO:0007669"/>
    <property type="project" value="InterPro"/>
</dbReference>
<keyword evidence="7 8" id="KW-0472">Membrane</keyword>
<feature type="transmembrane region" description="Helical" evidence="8">
    <location>
        <begin position="89"/>
        <end position="112"/>
    </location>
</feature>
<organism evidence="11 12">
    <name type="scientific">Gloeothece citriformis (strain PCC 7424)</name>
    <name type="common">Cyanothece sp. (strain PCC 7424)</name>
    <dbReference type="NCBI Taxonomy" id="65393"/>
    <lineage>
        <taxon>Bacteria</taxon>
        <taxon>Bacillati</taxon>
        <taxon>Cyanobacteriota</taxon>
        <taxon>Cyanophyceae</taxon>
        <taxon>Oscillatoriophycideae</taxon>
        <taxon>Chroococcales</taxon>
        <taxon>Aphanothecaceae</taxon>
        <taxon>Gloeothece</taxon>
        <taxon>Gloeothece citriformis</taxon>
    </lineage>
</organism>
<dbReference type="AlphaFoldDB" id="B7KEC6"/>
<dbReference type="GO" id="GO:0005524">
    <property type="term" value="F:ATP binding"/>
    <property type="evidence" value="ECO:0007669"/>
    <property type="project" value="UniProtKB-KW"/>
</dbReference>
<evidence type="ECO:0000256" key="7">
    <source>
        <dbReference type="ARBA" id="ARBA00023136"/>
    </source>
</evidence>
<dbReference type="PANTHER" id="PTHR11384:SF59">
    <property type="entry name" value="LYSOSOMAL COBALAMIN TRANSPORTER ABCD4"/>
    <property type="match status" value="1"/>
</dbReference>
<sequence length="589" mass="67098">MFSGEIRPLFPNFSLKQTMEKIEKLRQFLRWFWQVAKRYWISQERFRAWQLLAAVVIFIILAETTSALLNRYLGEFTTALTNKELDKFHHSLVLFGVTLLVLLSFLIIRSFIQNKLELYWREWLTKDFLNRYFAGRAFYQVNGNKEIDNPDQRISEDIESFIDKSLFYSLDLGETILRGFLFFSILWSINHKLVFVAILTALAQTLVSFFIGRILTPLNFKNLQYQADFRYSLVHVRNNSESIAFYKGEEQEQGMVQGKFSQLLAVLHAKILPSSVLVGINAGLSLSVVILAYLFLAPQYFAGQITFGDITRSIPAFTTIVGVFGWFATSFEGLTLFAAVIKRLGTFADYLQQNQQSPSSESVINTLIEPRFALSHVTVKTPDQKRVLVEDLSTEIPKSEGILLMGASGSGKSSILRAVAGLWDKGAGYIYRPNTAEILFIPQRPYMVLGSLRNQILYPHTNRQMSDTKLQDVLEQVNLTDLVDRVGGLDVELNWADVLSLGEQQRLGFARLFLHNPHYAVLDESTSALDVANEQHLYHKLREADITYISVGHRPTLIPFHQLIVEILGHGKWRFLSPNESQGTSLVSS</sequence>
<evidence type="ECO:0000259" key="10">
    <source>
        <dbReference type="PROSITE" id="PS50929"/>
    </source>
</evidence>
<gene>
    <name evidence="11" type="ordered locus">PCC7424_4887</name>
</gene>
<evidence type="ECO:0000313" key="12">
    <source>
        <dbReference type="Proteomes" id="UP000002384"/>
    </source>
</evidence>
<dbReference type="InterPro" id="IPR011527">
    <property type="entry name" value="ABC1_TM_dom"/>
</dbReference>
<dbReference type="PANTHER" id="PTHR11384">
    <property type="entry name" value="ATP-BINDING CASSETTE, SUB-FAMILY D MEMBER"/>
    <property type="match status" value="1"/>
</dbReference>
<dbReference type="OrthoDB" id="9810134at2"/>
<keyword evidence="6 8" id="KW-1133">Transmembrane helix</keyword>
<keyword evidence="4" id="KW-0547">Nucleotide-binding</keyword>
<dbReference type="Pfam" id="PF06472">
    <property type="entry name" value="ABC_membrane_2"/>
    <property type="match status" value="1"/>
</dbReference>
<dbReference type="SMART" id="SM00382">
    <property type="entry name" value="AAA"/>
    <property type="match status" value="1"/>
</dbReference>
<dbReference type="InterPro" id="IPR003593">
    <property type="entry name" value="AAA+_ATPase"/>
</dbReference>
<feature type="domain" description="ABC transporter" evidence="9">
    <location>
        <begin position="372"/>
        <end position="587"/>
    </location>
</feature>
<name>B7KEC6_GLOC7</name>
<evidence type="ECO:0000256" key="4">
    <source>
        <dbReference type="ARBA" id="ARBA00022741"/>
    </source>
</evidence>
<feature type="transmembrane region" description="Helical" evidence="8">
    <location>
        <begin position="193"/>
        <end position="215"/>
    </location>
</feature>
<dbReference type="Proteomes" id="UP000002384">
    <property type="component" value="Chromosome"/>
</dbReference>
<dbReference type="InterPro" id="IPR027417">
    <property type="entry name" value="P-loop_NTPase"/>
</dbReference>
<evidence type="ECO:0000313" key="11">
    <source>
        <dbReference type="EMBL" id="ACK73244.1"/>
    </source>
</evidence>
<proteinExistence type="predicted"/>
<dbReference type="Gene3D" id="1.20.1560.10">
    <property type="entry name" value="ABC transporter type 1, transmembrane domain"/>
    <property type="match status" value="1"/>
</dbReference>
<dbReference type="Gene3D" id="3.40.50.300">
    <property type="entry name" value="P-loop containing nucleotide triphosphate hydrolases"/>
    <property type="match status" value="1"/>
</dbReference>
<reference evidence="12" key="1">
    <citation type="journal article" date="2011" name="MBio">
        <title>Novel metabolic attributes of the genus Cyanothece, comprising a group of unicellular nitrogen-fixing Cyanobacteria.</title>
        <authorList>
            <person name="Bandyopadhyay A."/>
            <person name="Elvitigala T."/>
            <person name="Welsh E."/>
            <person name="Stockel J."/>
            <person name="Liberton M."/>
            <person name="Min H."/>
            <person name="Sherman L.A."/>
            <person name="Pakrasi H.B."/>
        </authorList>
    </citation>
    <scope>NUCLEOTIDE SEQUENCE [LARGE SCALE GENOMIC DNA]</scope>
    <source>
        <strain evidence="12">PCC 7424</strain>
    </source>
</reference>
<dbReference type="SUPFAM" id="SSF90123">
    <property type="entry name" value="ABC transporter transmembrane region"/>
    <property type="match status" value="1"/>
</dbReference>
<evidence type="ECO:0000256" key="1">
    <source>
        <dbReference type="ARBA" id="ARBA00004651"/>
    </source>
</evidence>
<feature type="transmembrane region" description="Helical" evidence="8">
    <location>
        <begin position="276"/>
        <end position="296"/>
    </location>
</feature>
<dbReference type="EMBL" id="CP001291">
    <property type="protein sequence ID" value="ACK73244.1"/>
    <property type="molecule type" value="Genomic_DNA"/>
</dbReference>
<evidence type="ECO:0000256" key="5">
    <source>
        <dbReference type="ARBA" id="ARBA00022840"/>
    </source>
</evidence>
<feature type="transmembrane region" description="Helical" evidence="8">
    <location>
        <begin position="316"/>
        <end position="341"/>
    </location>
</feature>
<dbReference type="PROSITE" id="PS50929">
    <property type="entry name" value="ABC_TM1F"/>
    <property type="match status" value="1"/>
</dbReference>
<keyword evidence="12" id="KW-1185">Reference proteome</keyword>
<evidence type="ECO:0000256" key="8">
    <source>
        <dbReference type="SAM" id="Phobius"/>
    </source>
</evidence>
<dbReference type="KEGG" id="cyc:PCC7424_4887"/>
<dbReference type="HOGENOM" id="CLU_007587_6_0_3"/>